<proteinExistence type="inferred from homology"/>
<keyword evidence="2" id="KW-0175">Coiled coil</keyword>
<feature type="compositionally biased region" description="Polar residues" evidence="4">
    <location>
        <begin position="21"/>
        <end position="51"/>
    </location>
</feature>
<dbReference type="EMBL" id="JAMYWD010000003">
    <property type="protein sequence ID" value="KAJ4976661.1"/>
    <property type="molecule type" value="Genomic_DNA"/>
</dbReference>
<comment type="caution">
    <text evidence="5">The sequence shown here is derived from an EMBL/GenBank/DDBJ whole genome shotgun (WGS) entry which is preliminary data.</text>
</comment>
<dbReference type="GO" id="GO:0006886">
    <property type="term" value="P:intracellular protein transport"/>
    <property type="evidence" value="ECO:0007669"/>
    <property type="project" value="InterPro"/>
</dbReference>
<dbReference type="GO" id="GO:0007040">
    <property type="term" value="P:lysosome organization"/>
    <property type="evidence" value="ECO:0007669"/>
    <property type="project" value="TreeGrafter"/>
</dbReference>
<dbReference type="GO" id="GO:0008333">
    <property type="term" value="P:endosome to lysosome transport"/>
    <property type="evidence" value="ECO:0007669"/>
    <property type="project" value="TreeGrafter"/>
</dbReference>
<dbReference type="Proteomes" id="UP001141806">
    <property type="component" value="Unassembled WGS sequence"/>
</dbReference>
<dbReference type="AlphaFoldDB" id="A0A9Q0KTZ8"/>
<dbReference type="GO" id="GO:0031083">
    <property type="term" value="C:BLOC-1 complex"/>
    <property type="evidence" value="ECO:0007669"/>
    <property type="project" value="InterPro"/>
</dbReference>
<organism evidence="5 6">
    <name type="scientific">Protea cynaroides</name>
    <dbReference type="NCBI Taxonomy" id="273540"/>
    <lineage>
        <taxon>Eukaryota</taxon>
        <taxon>Viridiplantae</taxon>
        <taxon>Streptophyta</taxon>
        <taxon>Embryophyta</taxon>
        <taxon>Tracheophyta</taxon>
        <taxon>Spermatophyta</taxon>
        <taxon>Magnoliopsida</taxon>
        <taxon>Proteales</taxon>
        <taxon>Proteaceae</taxon>
        <taxon>Protea</taxon>
    </lineage>
</organism>
<evidence type="ECO:0000313" key="6">
    <source>
        <dbReference type="Proteomes" id="UP001141806"/>
    </source>
</evidence>
<dbReference type="GO" id="GO:0032418">
    <property type="term" value="P:lysosome localization"/>
    <property type="evidence" value="ECO:0007669"/>
    <property type="project" value="TreeGrafter"/>
</dbReference>
<keyword evidence="6" id="KW-1185">Reference proteome</keyword>
<evidence type="ECO:0000256" key="2">
    <source>
        <dbReference type="ARBA" id="ARBA00023054"/>
    </source>
</evidence>
<sequence>MDSPSSSSSPTPILTGDDPSPEQSQPSETLDTDSTNQETQNKSEPSTSSYASNIAESDLSVQSSEALAKGISSMLGSLIKDCDCKAENAAKSQDQLCFAIDRLTRELDQLLEDAPLPCLMQHAARISGVRKRVSSLNLLLKSIQRRIDNVDQMLSAGSSHGKAKNAVKHE</sequence>
<dbReference type="PANTHER" id="PTHR31305:SF2">
    <property type="entry name" value="SNARE-ASSOCIATED PROTEIN SNAPIN"/>
    <property type="match status" value="1"/>
</dbReference>
<gene>
    <name evidence="5" type="ORF">NE237_001767</name>
</gene>
<protein>
    <recommendedName>
        <fullName evidence="3">Biogenesis of lysosome-related organelles complex 1 subunit 7</fullName>
    </recommendedName>
</protein>
<dbReference type="Pfam" id="PF14712">
    <property type="entry name" value="Snapin_Pallidin"/>
    <property type="match status" value="1"/>
</dbReference>
<reference evidence="5" key="1">
    <citation type="journal article" date="2023" name="Plant J.">
        <title>The genome of the king protea, Protea cynaroides.</title>
        <authorList>
            <person name="Chang J."/>
            <person name="Duong T.A."/>
            <person name="Schoeman C."/>
            <person name="Ma X."/>
            <person name="Roodt D."/>
            <person name="Barker N."/>
            <person name="Li Z."/>
            <person name="Van de Peer Y."/>
            <person name="Mizrachi E."/>
        </authorList>
    </citation>
    <scope>NUCLEOTIDE SEQUENCE</scope>
    <source>
        <tissue evidence="5">Young leaves</tissue>
    </source>
</reference>
<comment type="similarity">
    <text evidence="1">Belongs to the SNAPIN family.</text>
</comment>
<dbReference type="GO" id="GO:0099078">
    <property type="term" value="C:BORC complex"/>
    <property type="evidence" value="ECO:0007669"/>
    <property type="project" value="TreeGrafter"/>
</dbReference>
<feature type="compositionally biased region" description="Low complexity" evidence="4">
    <location>
        <begin position="1"/>
        <end position="10"/>
    </location>
</feature>
<evidence type="ECO:0000256" key="1">
    <source>
        <dbReference type="ARBA" id="ARBA00006111"/>
    </source>
</evidence>
<evidence type="ECO:0000256" key="3">
    <source>
        <dbReference type="ARBA" id="ARBA00033330"/>
    </source>
</evidence>
<name>A0A9Q0KTZ8_9MAGN</name>
<dbReference type="PANTHER" id="PTHR31305">
    <property type="entry name" value="SNARE-ASSOCIATED PROTEIN SNAPIN"/>
    <property type="match status" value="1"/>
</dbReference>
<dbReference type="GO" id="GO:0000149">
    <property type="term" value="F:SNARE binding"/>
    <property type="evidence" value="ECO:0007669"/>
    <property type="project" value="TreeGrafter"/>
</dbReference>
<dbReference type="InterPro" id="IPR028119">
    <property type="entry name" value="Snapin/Pallidin/Snn1"/>
</dbReference>
<feature type="region of interest" description="Disordered" evidence="4">
    <location>
        <begin position="1"/>
        <end position="51"/>
    </location>
</feature>
<evidence type="ECO:0000313" key="5">
    <source>
        <dbReference type="EMBL" id="KAJ4976661.1"/>
    </source>
</evidence>
<dbReference type="InterPro" id="IPR017246">
    <property type="entry name" value="Snapin"/>
</dbReference>
<accession>A0A9Q0KTZ8</accession>
<evidence type="ECO:0000256" key="4">
    <source>
        <dbReference type="SAM" id="MobiDB-lite"/>
    </source>
</evidence>
<dbReference type="OrthoDB" id="5399166at2759"/>